<accession>A0ABY4J0R3</accession>
<protein>
    <recommendedName>
        <fullName evidence="5">Secreted protein</fullName>
    </recommendedName>
</protein>
<keyword evidence="4" id="KW-1185">Reference proteome</keyword>
<reference evidence="3 4" key="1">
    <citation type="submission" date="2021-06" db="EMBL/GenBank/DDBJ databases">
        <title>Genome-based taxonomic framework of Microbacterium strains isolated from marine environment, the description of four new species and reclassification of four preexisting species.</title>
        <authorList>
            <person name="Lee S.D."/>
            <person name="Kim S.-M."/>
            <person name="Byeon Y.-S."/>
            <person name="Yang H.L."/>
            <person name="Kim I.S."/>
        </authorList>
    </citation>
    <scope>NUCLEOTIDE SEQUENCE [LARGE SCALE GENOMIC DNA]</scope>
    <source>
        <strain evidence="3 4">KSW4-10</strain>
    </source>
</reference>
<dbReference type="EMBL" id="CP078078">
    <property type="protein sequence ID" value="UPL18600.1"/>
    <property type="molecule type" value="Genomic_DNA"/>
</dbReference>
<evidence type="ECO:0000313" key="4">
    <source>
        <dbReference type="Proteomes" id="UP000830631"/>
    </source>
</evidence>
<name>A0ABY4J0R3_9MICO</name>
<feature type="region of interest" description="Disordered" evidence="1">
    <location>
        <begin position="24"/>
        <end position="48"/>
    </location>
</feature>
<gene>
    <name evidence="3" type="ORF">KV397_12950</name>
</gene>
<dbReference type="PROSITE" id="PS51257">
    <property type="entry name" value="PROKAR_LIPOPROTEIN"/>
    <property type="match status" value="1"/>
</dbReference>
<evidence type="ECO:0000313" key="3">
    <source>
        <dbReference type="EMBL" id="UPL18600.1"/>
    </source>
</evidence>
<dbReference type="Proteomes" id="UP000830631">
    <property type="component" value="Chromosome"/>
</dbReference>
<sequence length="150" mass="15279">MNASRSVTAASIALLALLFTGCAAGASDSGSDSKPESADKPAATQTKEEACDIMVTSLSDLQSLSSVDTSDPNAALAAFKEAQGKIDDAAKQVSNDEVKPSADDSAAALKGYVDFLDQASSDPANVDVSKMSEHVQALTDSITELSTVCS</sequence>
<organism evidence="3 4">
    <name type="scientific">Microbacterium aurugineum</name>
    <dbReference type="NCBI Taxonomy" id="2851642"/>
    <lineage>
        <taxon>Bacteria</taxon>
        <taxon>Bacillati</taxon>
        <taxon>Actinomycetota</taxon>
        <taxon>Actinomycetes</taxon>
        <taxon>Micrococcales</taxon>
        <taxon>Microbacteriaceae</taxon>
        <taxon>Microbacterium</taxon>
    </lineage>
</organism>
<feature type="chain" id="PRO_5046800268" description="Secreted protein" evidence="2">
    <location>
        <begin position="27"/>
        <end position="150"/>
    </location>
</feature>
<keyword evidence="2" id="KW-0732">Signal</keyword>
<proteinExistence type="predicted"/>
<feature type="signal peptide" evidence="2">
    <location>
        <begin position="1"/>
        <end position="26"/>
    </location>
</feature>
<evidence type="ECO:0000256" key="2">
    <source>
        <dbReference type="SAM" id="SignalP"/>
    </source>
</evidence>
<evidence type="ECO:0000256" key="1">
    <source>
        <dbReference type="SAM" id="MobiDB-lite"/>
    </source>
</evidence>
<evidence type="ECO:0008006" key="5">
    <source>
        <dbReference type="Google" id="ProtNLM"/>
    </source>
</evidence>
<dbReference type="RefSeq" id="WP_047520791.1">
    <property type="nucleotide sequence ID" value="NZ_CP078078.1"/>
</dbReference>